<feature type="binding site" evidence="6">
    <location>
        <begin position="124"/>
        <end position="126"/>
    </location>
    <ligand>
        <name>phosphate</name>
        <dbReference type="ChEBI" id="CHEBI:43474"/>
        <note>substrate</note>
    </ligand>
</feature>
<reference evidence="7 8" key="1">
    <citation type="submission" date="2018-01" db="EMBL/GenBank/DDBJ databases">
        <title>Complete genome sequence of Bacteriovorax stolpii DSM12778.</title>
        <authorList>
            <person name="Tang B."/>
            <person name="Chang J."/>
        </authorList>
    </citation>
    <scope>NUCLEOTIDE SEQUENCE [LARGE SCALE GENOMIC DNA]</scope>
    <source>
        <strain evidence="7 8">DSM 12778</strain>
    </source>
</reference>
<dbReference type="Pfam" id="PF03725">
    <property type="entry name" value="RNase_PH_C"/>
    <property type="match status" value="1"/>
</dbReference>
<dbReference type="GO" id="GO:0031125">
    <property type="term" value="P:rRNA 3'-end processing"/>
    <property type="evidence" value="ECO:0007669"/>
    <property type="project" value="UniProtKB-ARBA"/>
</dbReference>
<protein>
    <recommendedName>
        <fullName evidence="6">Ribonuclease PH</fullName>
        <shortName evidence="6">RNase PH</shortName>
        <ecNumber evidence="6">2.7.7.56</ecNumber>
    </recommendedName>
    <alternativeName>
        <fullName evidence="6">tRNA nucleotidyltransferase</fullName>
    </alternativeName>
</protein>
<dbReference type="InterPro" id="IPR002381">
    <property type="entry name" value="RNase_PH_bac-type"/>
</dbReference>
<dbReference type="Pfam" id="PF01138">
    <property type="entry name" value="RNase_PH"/>
    <property type="match status" value="1"/>
</dbReference>
<evidence type="ECO:0000256" key="5">
    <source>
        <dbReference type="ARBA" id="ARBA00022884"/>
    </source>
</evidence>
<dbReference type="GO" id="GO:0009022">
    <property type="term" value="F:tRNA nucleotidyltransferase activity"/>
    <property type="evidence" value="ECO:0007669"/>
    <property type="project" value="UniProtKB-UniRule"/>
</dbReference>
<dbReference type="KEGG" id="bsto:C0V70_17385"/>
<dbReference type="PANTHER" id="PTHR11953:SF0">
    <property type="entry name" value="EXOSOME COMPLEX COMPONENT RRP41"/>
    <property type="match status" value="1"/>
</dbReference>
<dbReference type="NCBIfam" id="TIGR01966">
    <property type="entry name" value="RNasePH"/>
    <property type="match status" value="1"/>
</dbReference>
<comment type="function">
    <text evidence="6">Phosphorolytic 3'-5' exoribonuclease that plays an important role in tRNA 3'-end maturation. Removes nucleotide residues following the 3'-CCA terminus of tRNAs; can also add nucleotides to the ends of RNA molecules by using nucleoside diphosphates as substrates, but this may not be physiologically important. Probably plays a role in initiation of 16S rRNA degradation (leading to ribosome degradation) during starvation.</text>
</comment>
<comment type="similarity">
    <text evidence="1 6">Belongs to the RNase PH family.</text>
</comment>
<dbReference type="HAMAP" id="MF_00564">
    <property type="entry name" value="RNase_PH"/>
    <property type="match status" value="1"/>
</dbReference>
<evidence type="ECO:0000313" key="7">
    <source>
        <dbReference type="EMBL" id="AUN99843.1"/>
    </source>
</evidence>
<comment type="subunit">
    <text evidence="6">Homohexameric ring arranged as a trimer of dimers.</text>
</comment>
<dbReference type="InterPro" id="IPR020568">
    <property type="entry name" value="Ribosomal_Su5_D2-typ_SF"/>
</dbReference>
<keyword evidence="6" id="KW-0548">Nucleotidyltransferase</keyword>
<proteinExistence type="inferred from homology"/>
<accession>A0A2K9NWD8</accession>
<dbReference type="AlphaFoldDB" id="A0A2K9NWD8"/>
<keyword evidence="5" id="KW-0694">RNA-binding</keyword>
<keyword evidence="8" id="KW-1185">Reference proteome</keyword>
<dbReference type="EMBL" id="CP025704">
    <property type="protein sequence ID" value="AUN99843.1"/>
    <property type="molecule type" value="Genomic_DNA"/>
</dbReference>
<dbReference type="InterPro" id="IPR001247">
    <property type="entry name" value="ExoRNase_PH_dom1"/>
</dbReference>
<dbReference type="GO" id="GO:0000175">
    <property type="term" value="F:3'-5'-RNA exonuclease activity"/>
    <property type="evidence" value="ECO:0007669"/>
    <property type="project" value="UniProtKB-UniRule"/>
</dbReference>
<dbReference type="InterPro" id="IPR036345">
    <property type="entry name" value="ExoRNase_PH_dom2_sf"/>
</dbReference>
<dbReference type="GO" id="GO:0000049">
    <property type="term" value="F:tRNA binding"/>
    <property type="evidence" value="ECO:0007669"/>
    <property type="project" value="UniProtKB-UniRule"/>
</dbReference>
<dbReference type="OrthoDB" id="5290582at2"/>
<dbReference type="PROSITE" id="PS01277">
    <property type="entry name" value="RIBONUCLEASE_PH"/>
    <property type="match status" value="1"/>
</dbReference>
<dbReference type="EC" id="2.7.7.56" evidence="6"/>
<dbReference type="PANTHER" id="PTHR11953">
    <property type="entry name" value="EXOSOME COMPLEX COMPONENT"/>
    <property type="match status" value="1"/>
</dbReference>
<evidence type="ECO:0000256" key="4">
    <source>
        <dbReference type="ARBA" id="ARBA00022694"/>
    </source>
</evidence>
<evidence type="ECO:0000256" key="1">
    <source>
        <dbReference type="ARBA" id="ARBA00006678"/>
    </source>
</evidence>
<keyword evidence="2 6" id="KW-0698">rRNA processing</keyword>
<name>A0A2K9NWD8_BACTC</name>
<dbReference type="SUPFAM" id="SSF54211">
    <property type="entry name" value="Ribosomal protein S5 domain 2-like"/>
    <property type="match status" value="1"/>
</dbReference>
<evidence type="ECO:0000313" key="8">
    <source>
        <dbReference type="Proteomes" id="UP000235584"/>
    </source>
</evidence>
<dbReference type="Proteomes" id="UP000235584">
    <property type="component" value="Chromosome"/>
</dbReference>
<dbReference type="CDD" id="cd11362">
    <property type="entry name" value="RNase_PH_bact"/>
    <property type="match status" value="1"/>
</dbReference>
<dbReference type="Gene3D" id="3.30.230.70">
    <property type="entry name" value="GHMP Kinase, N-terminal domain"/>
    <property type="match status" value="1"/>
</dbReference>
<dbReference type="GO" id="GO:0008033">
    <property type="term" value="P:tRNA processing"/>
    <property type="evidence" value="ECO:0007669"/>
    <property type="project" value="UniProtKB-UniRule"/>
</dbReference>
<comment type="catalytic activity">
    <reaction evidence="6">
        <text>tRNA(n+1) + phosphate = tRNA(n) + a ribonucleoside 5'-diphosphate</text>
        <dbReference type="Rhea" id="RHEA:10628"/>
        <dbReference type="Rhea" id="RHEA-COMP:17343"/>
        <dbReference type="Rhea" id="RHEA-COMP:17344"/>
        <dbReference type="ChEBI" id="CHEBI:43474"/>
        <dbReference type="ChEBI" id="CHEBI:57930"/>
        <dbReference type="ChEBI" id="CHEBI:173114"/>
        <dbReference type="EC" id="2.7.7.56"/>
    </reaction>
</comment>
<feature type="binding site" evidence="6">
    <location>
        <position position="86"/>
    </location>
    <ligand>
        <name>phosphate</name>
        <dbReference type="ChEBI" id="CHEBI:43474"/>
        <note>substrate</note>
    </ligand>
</feature>
<dbReference type="InterPro" id="IPR018336">
    <property type="entry name" value="RNase_PH_CS"/>
</dbReference>
<dbReference type="InterPro" id="IPR027408">
    <property type="entry name" value="PNPase/RNase_PH_dom_sf"/>
</dbReference>
<dbReference type="GO" id="GO:0016075">
    <property type="term" value="P:rRNA catabolic process"/>
    <property type="evidence" value="ECO:0007669"/>
    <property type="project" value="UniProtKB-UniRule"/>
</dbReference>
<gene>
    <name evidence="6" type="primary">rph</name>
    <name evidence="7" type="ORF">C0V70_17385</name>
</gene>
<dbReference type="FunFam" id="3.30.230.70:FF:000003">
    <property type="entry name" value="Ribonuclease PH"/>
    <property type="match status" value="1"/>
</dbReference>
<dbReference type="SUPFAM" id="SSF55666">
    <property type="entry name" value="Ribonuclease PH domain 2-like"/>
    <property type="match status" value="1"/>
</dbReference>
<keyword evidence="6" id="KW-0808">Transferase</keyword>
<dbReference type="InterPro" id="IPR050080">
    <property type="entry name" value="RNase_PH"/>
</dbReference>
<dbReference type="InterPro" id="IPR015847">
    <property type="entry name" value="ExoRNase_PH_dom2"/>
</dbReference>
<keyword evidence="3 6" id="KW-0820">tRNA-binding</keyword>
<evidence type="ECO:0000256" key="3">
    <source>
        <dbReference type="ARBA" id="ARBA00022555"/>
    </source>
</evidence>
<keyword evidence="4 6" id="KW-0819">tRNA processing</keyword>
<dbReference type="RefSeq" id="WP_102245132.1">
    <property type="nucleotide sequence ID" value="NZ_CP025704.1"/>
</dbReference>
<sequence>MSSFANLISRTQPRKIQYTVNPNPYAKGSVIVECGNTKVYVTVTVDEGVPPFLKGKGEGWLTAEYSMLPSATHSRNKRERNGASGRTQEIQRLIGRSLRSVIDLKKLGERTVQIDCDVMVADGGTRTTSISGAYVALSLAMKKLIAEGLLKESPLTDQLAAISVGINKEGKAIADLNYEEDSSCETDMNIVMTSSGKFVEIQGTAEGAPFSHDQMLALIDCAKESLKTVFAKQNEILA</sequence>
<organism evidence="7 8">
    <name type="scientific">Bacteriovorax stolpii</name>
    <name type="common">Bdellovibrio stolpii</name>
    <dbReference type="NCBI Taxonomy" id="960"/>
    <lineage>
        <taxon>Bacteria</taxon>
        <taxon>Pseudomonadati</taxon>
        <taxon>Bdellovibrionota</taxon>
        <taxon>Bacteriovoracia</taxon>
        <taxon>Bacteriovoracales</taxon>
        <taxon>Bacteriovoracaceae</taxon>
        <taxon>Bacteriovorax</taxon>
    </lineage>
</organism>
<evidence type="ECO:0000256" key="2">
    <source>
        <dbReference type="ARBA" id="ARBA00022552"/>
    </source>
</evidence>
<evidence type="ECO:0000256" key="6">
    <source>
        <dbReference type="HAMAP-Rule" id="MF_00564"/>
    </source>
</evidence>